<name>A0ABU7E8W3_9TELE</name>
<protein>
    <submittedName>
        <fullName evidence="2">Uncharacterized protein</fullName>
    </submittedName>
</protein>
<accession>A0ABU7E8W3</accession>
<proteinExistence type="predicted"/>
<feature type="region of interest" description="Disordered" evidence="1">
    <location>
        <begin position="80"/>
        <end position="110"/>
    </location>
</feature>
<sequence>MSLPHPWTHPSGKTHSHLLCIDVQKRISCLAELQDLDYMSDVNWDAVLSKQLPPGFIPNRRRLNCDPTFELEEMILESKPLHKKKKRLARKTREQGSDGSPQNGQLQQRLDNVQRDFIVFNREKSRKAVVDSSELSTSEKNKAIEDGQNNNFEPAAYLSG</sequence>
<evidence type="ECO:0000256" key="1">
    <source>
        <dbReference type="SAM" id="MobiDB-lite"/>
    </source>
</evidence>
<dbReference type="Gene3D" id="3.30.200.20">
    <property type="entry name" value="Phosphorylase Kinase, domain 1"/>
    <property type="match status" value="1"/>
</dbReference>
<feature type="region of interest" description="Disordered" evidence="1">
    <location>
        <begin position="125"/>
        <end position="160"/>
    </location>
</feature>
<gene>
    <name evidence="2" type="ORF">CHARACLAT_011796</name>
</gene>
<evidence type="ECO:0000313" key="2">
    <source>
        <dbReference type="EMBL" id="MED6283718.1"/>
    </source>
</evidence>
<evidence type="ECO:0000313" key="3">
    <source>
        <dbReference type="Proteomes" id="UP001352852"/>
    </source>
</evidence>
<keyword evidence="3" id="KW-1185">Reference proteome</keyword>
<organism evidence="2 3">
    <name type="scientific">Characodon lateralis</name>
    <dbReference type="NCBI Taxonomy" id="208331"/>
    <lineage>
        <taxon>Eukaryota</taxon>
        <taxon>Metazoa</taxon>
        <taxon>Chordata</taxon>
        <taxon>Craniata</taxon>
        <taxon>Vertebrata</taxon>
        <taxon>Euteleostomi</taxon>
        <taxon>Actinopterygii</taxon>
        <taxon>Neopterygii</taxon>
        <taxon>Teleostei</taxon>
        <taxon>Neoteleostei</taxon>
        <taxon>Acanthomorphata</taxon>
        <taxon>Ovalentaria</taxon>
        <taxon>Atherinomorphae</taxon>
        <taxon>Cyprinodontiformes</taxon>
        <taxon>Goodeidae</taxon>
        <taxon>Characodon</taxon>
    </lineage>
</organism>
<feature type="compositionally biased region" description="Basic residues" evidence="1">
    <location>
        <begin position="81"/>
        <end position="90"/>
    </location>
</feature>
<comment type="caution">
    <text evidence="2">The sequence shown here is derived from an EMBL/GenBank/DDBJ whole genome shotgun (WGS) entry which is preliminary data.</text>
</comment>
<feature type="compositionally biased region" description="Polar residues" evidence="1">
    <location>
        <begin position="97"/>
        <end position="110"/>
    </location>
</feature>
<dbReference type="Proteomes" id="UP001352852">
    <property type="component" value="Unassembled WGS sequence"/>
</dbReference>
<reference evidence="2 3" key="1">
    <citation type="submission" date="2021-06" db="EMBL/GenBank/DDBJ databases">
        <authorList>
            <person name="Palmer J.M."/>
        </authorList>
    </citation>
    <scope>NUCLEOTIDE SEQUENCE [LARGE SCALE GENOMIC DNA]</scope>
    <source>
        <strain evidence="2 3">CL_MEX2019</strain>
        <tissue evidence="2">Muscle</tissue>
    </source>
</reference>
<dbReference type="EMBL" id="JAHUTJ010049982">
    <property type="protein sequence ID" value="MED6283718.1"/>
    <property type="molecule type" value="Genomic_DNA"/>
</dbReference>